<dbReference type="RefSeq" id="XP_013895252.1">
    <property type="nucleotide sequence ID" value="XM_014039798.1"/>
</dbReference>
<dbReference type="GeneID" id="25729022"/>
<dbReference type="Proteomes" id="UP000054498">
    <property type="component" value="Unassembled WGS sequence"/>
</dbReference>
<dbReference type="PANTHER" id="PTHR21136">
    <property type="entry name" value="SNARE PROTEINS"/>
    <property type="match status" value="1"/>
</dbReference>
<dbReference type="STRING" id="145388.A0A0D2J924"/>
<dbReference type="AlphaFoldDB" id="A0A0D2J924"/>
<organism evidence="1 2">
    <name type="scientific">Monoraphidium neglectum</name>
    <dbReference type="NCBI Taxonomy" id="145388"/>
    <lineage>
        <taxon>Eukaryota</taxon>
        <taxon>Viridiplantae</taxon>
        <taxon>Chlorophyta</taxon>
        <taxon>core chlorophytes</taxon>
        <taxon>Chlorophyceae</taxon>
        <taxon>CS clade</taxon>
        <taxon>Sphaeropleales</taxon>
        <taxon>Selenastraceae</taxon>
        <taxon>Monoraphidium</taxon>
    </lineage>
</organism>
<accession>A0A0D2J924</accession>
<proteinExistence type="predicted"/>
<name>A0A0D2J924_9CHLO</name>
<dbReference type="KEGG" id="mng:MNEG_11730"/>
<dbReference type="InterPro" id="IPR051097">
    <property type="entry name" value="Synaptobrevin-like_transport"/>
</dbReference>
<sequence length="138" mass="14977">MESWRTYKDPSDGETDDDLAAVADARPDERFAVMCDNLTFTVLTRGGFVFVVVADEACAGRGIPGVCAQRVSDAWMERLGEVGLHAKPAVLQRAFGGILKRELAYCESHAGELSRVAAVQNKVDEVKGILIANVENLH</sequence>
<protein>
    <submittedName>
        <fullName evidence="1">Vesicle-associated membrane protein</fullName>
    </submittedName>
</protein>
<dbReference type="PANTHER" id="PTHR21136:SF168">
    <property type="entry name" value="VESICLE-ASSOCIATED MEMBRANE PROTEIN 9"/>
    <property type="match status" value="1"/>
</dbReference>
<dbReference type="Gene3D" id="3.30.450.50">
    <property type="entry name" value="Longin domain"/>
    <property type="match status" value="1"/>
</dbReference>
<reference evidence="1 2" key="1">
    <citation type="journal article" date="2013" name="BMC Genomics">
        <title>Reconstruction of the lipid metabolism for the microalga Monoraphidium neglectum from its genome sequence reveals characteristics suitable for biofuel production.</title>
        <authorList>
            <person name="Bogen C."/>
            <person name="Al-Dilaimi A."/>
            <person name="Albersmeier A."/>
            <person name="Wichmann J."/>
            <person name="Grundmann M."/>
            <person name="Rupp O."/>
            <person name="Lauersen K.J."/>
            <person name="Blifernez-Klassen O."/>
            <person name="Kalinowski J."/>
            <person name="Goesmann A."/>
            <person name="Mussgnug J.H."/>
            <person name="Kruse O."/>
        </authorList>
    </citation>
    <scope>NUCLEOTIDE SEQUENCE [LARGE SCALE GENOMIC DNA]</scope>
    <source>
        <strain evidence="1 2">SAG 48.87</strain>
    </source>
</reference>
<dbReference type="EMBL" id="KK103100">
    <property type="protein sequence ID" value="KIY96232.1"/>
    <property type="molecule type" value="Genomic_DNA"/>
</dbReference>
<keyword evidence="2" id="KW-1185">Reference proteome</keyword>
<evidence type="ECO:0000313" key="2">
    <source>
        <dbReference type="Proteomes" id="UP000054498"/>
    </source>
</evidence>
<dbReference type="OrthoDB" id="248747at2759"/>
<gene>
    <name evidence="1" type="ORF">MNEG_11730</name>
</gene>
<evidence type="ECO:0000313" key="1">
    <source>
        <dbReference type="EMBL" id="KIY96232.1"/>
    </source>
</evidence>